<feature type="compositionally biased region" description="Polar residues" evidence="1">
    <location>
        <begin position="31"/>
        <end position="46"/>
    </location>
</feature>
<feature type="region of interest" description="Disordered" evidence="1">
    <location>
        <begin position="31"/>
        <end position="84"/>
    </location>
</feature>
<organism evidence="2">
    <name type="scientific">viral metagenome</name>
    <dbReference type="NCBI Taxonomy" id="1070528"/>
    <lineage>
        <taxon>unclassified sequences</taxon>
        <taxon>metagenomes</taxon>
        <taxon>organismal metagenomes</taxon>
    </lineage>
</organism>
<feature type="compositionally biased region" description="Acidic residues" evidence="1">
    <location>
        <begin position="57"/>
        <end position="83"/>
    </location>
</feature>
<sequence length="235" mass="26083">MASMLGLVSTMAEELNFIRGRLQMMSYVPQTGGVSQQQQETAFSHNSDADNLIPVSDGDDDSDSEDEEDSEDSEDEDESEDSSGFEFIAPLENIIELSSNNNAETIKIINFGELVNSPSENVDEDLEDLDEMQELDDMDDLESGSDEENNTIDQDLDQDLDQDVDSELTEKVITDNLSFIKNIDISNLEEHSESGNVDYKKMSMTKLKSIAVAKGLIQENSKATKNVILKMLSSE</sequence>
<evidence type="ECO:0000256" key="1">
    <source>
        <dbReference type="SAM" id="MobiDB-lite"/>
    </source>
</evidence>
<proteinExistence type="predicted"/>
<protein>
    <submittedName>
        <fullName evidence="2">Uncharacterized protein</fullName>
    </submittedName>
</protein>
<dbReference type="EMBL" id="MN740769">
    <property type="protein sequence ID" value="QHU10487.1"/>
    <property type="molecule type" value="Genomic_DNA"/>
</dbReference>
<accession>A0A6C0K1G1</accession>
<dbReference type="AlphaFoldDB" id="A0A6C0K1G1"/>
<evidence type="ECO:0000313" key="2">
    <source>
        <dbReference type="EMBL" id="QHU10487.1"/>
    </source>
</evidence>
<reference evidence="2" key="1">
    <citation type="journal article" date="2020" name="Nature">
        <title>Giant virus diversity and host interactions through global metagenomics.</title>
        <authorList>
            <person name="Schulz F."/>
            <person name="Roux S."/>
            <person name="Paez-Espino D."/>
            <person name="Jungbluth S."/>
            <person name="Walsh D.A."/>
            <person name="Denef V.J."/>
            <person name="McMahon K.D."/>
            <person name="Konstantinidis K.T."/>
            <person name="Eloe-Fadrosh E.A."/>
            <person name="Kyrpides N.C."/>
            <person name="Woyke T."/>
        </authorList>
    </citation>
    <scope>NUCLEOTIDE SEQUENCE</scope>
    <source>
        <strain evidence="2">GVMAG-S-1101165-83</strain>
    </source>
</reference>
<name>A0A6C0K1G1_9ZZZZ</name>